<protein>
    <submittedName>
        <fullName evidence="1">Uncharacterized protein</fullName>
    </submittedName>
</protein>
<comment type="caution">
    <text evidence="1">The sequence shown here is derived from an EMBL/GenBank/DDBJ whole genome shotgun (WGS) entry which is preliminary data.</text>
</comment>
<reference evidence="1 2" key="1">
    <citation type="submission" date="2020-09" db="EMBL/GenBank/DDBJ databases">
        <title>De no assembly of potato wild relative species, Solanum commersonii.</title>
        <authorList>
            <person name="Cho K."/>
        </authorList>
    </citation>
    <scope>NUCLEOTIDE SEQUENCE [LARGE SCALE GENOMIC DNA]</scope>
    <source>
        <strain evidence="1">LZ3.2</strain>
        <tissue evidence="1">Leaf</tissue>
    </source>
</reference>
<dbReference type="EMBL" id="JACXVP010000004">
    <property type="protein sequence ID" value="KAG5611462.1"/>
    <property type="molecule type" value="Genomic_DNA"/>
</dbReference>
<dbReference type="AlphaFoldDB" id="A0A9J5ZJN4"/>
<keyword evidence="2" id="KW-1185">Reference proteome</keyword>
<dbReference type="Proteomes" id="UP000824120">
    <property type="component" value="Chromosome 4"/>
</dbReference>
<accession>A0A9J5ZJN4</accession>
<organism evidence="1 2">
    <name type="scientific">Solanum commersonii</name>
    <name type="common">Commerson's wild potato</name>
    <name type="synonym">Commerson's nightshade</name>
    <dbReference type="NCBI Taxonomy" id="4109"/>
    <lineage>
        <taxon>Eukaryota</taxon>
        <taxon>Viridiplantae</taxon>
        <taxon>Streptophyta</taxon>
        <taxon>Embryophyta</taxon>
        <taxon>Tracheophyta</taxon>
        <taxon>Spermatophyta</taxon>
        <taxon>Magnoliopsida</taxon>
        <taxon>eudicotyledons</taxon>
        <taxon>Gunneridae</taxon>
        <taxon>Pentapetalae</taxon>
        <taxon>asterids</taxon>
        <taxon>lamiids</taxon>
        <taxon>Solanales</taxon>
        <taxon>Solanaceae</taxon>
        <taxon>Solanoideae</taxon>
        <taxon>Solaneae</taxon>
        <taxon>Solanum</taxon>
    </lineage>
</organism>
<evidence type="ECO:0000313" key="2">
    <source>
        <dbReference type="Proteomes" id="UP000824120"/>
    </source>
</evidence>
<sequence>MLTNYNALTSEFQHAKDKGVKYYLDGLAVKGYIYKAWLYRTNKNEMSLPSEKRRFHLTEALKKILKERNSHQLENTVGTKKKEGELEK</sequence>
<gene>
    <name evidence="1" type="ORF">H5410_022743</name>
</gene>
<proteinExistence type="predicted"/>
<name>A0A9J5ZJN4_SOLCO</name>
<evidence type="ECO:0000313" key="1">
    <source>
        <dbReference type="EMBL" id="KAG5611462.1"/>
    </source>
</evidence>